<evidence type="ECO:0000313" key="1">
    <source>
        <dbReference type="EMBL" id="KAG6666024.1"/>
    </source>
</evidence>
<reference evidence="1" key="1">
    <citation type="submission" date="2020-12" db="EMBL/GenBank/DDBJ databases">
        <title>WGS assembly of Carya illinoinensis cv. Pawnee.</title>
        <authorList>
            <person name="Platts A."/>
            <person name="Shu S."/>
            <person name="Wright S."/>
            <person name="Barry K."/>
            <person name="Edger P."/>
            <person name="Pires J.C."/>
            <person name="Schmutz J."/>
        </authorList>
    </citation>
    <scope>NUCLEOTIDE SEQUENCE</scope>
    <source>
        <tissue evidence="1">Leaf</tissue>
    </source>
</reference>
<evidence type="ECO:0000313" key="2">
    <source>
        <dbReference type="Proteomes" id="UP000811609"/>
    </source>
</evidence>
<protein>
    <submittedName>
        <fullName evidence="1">Uncharacterized protein</fullName>
    </submittedName>
</protein>
<accession>A0A8T1RHB7</accession>
<proteinExistence type="predicted"/>
<comment type="caution">
    <text evidence="1">The sequence shown here is derived from an EMBL/GenBank/DDBJ whole genome shotgun (WGS) entry which is preliminary data.</text>
</comment>
<dbReference type="Proteomes" id="UP000811609">
    <property type="component" value="Chromosome 1"/>
</dbReference>
<name>A0A8T1RHB7_CARIL</name>
<keyword evidence="2" id="KW-1185">Reference proteome</keyword>
<dbReference type="AlphaFoldDB" id="A0A8T1RHB7"/>
<sequence>MSSFIGRVLYPLFNHTLWEKLGPVTFSFWWLVISFLMEVSRLPFRFTFTVLLGDTCFPVAIISRKVVQSLNHIGTCLLTSLCNLSRKKGTTCHDTFYIVPCYVKVSYRIHPTKLDSRDIVGFCRFLLGTYKVLNDN</sequence>
<organism evidence="1 2">
    <name type="scientific">Carya illinoinensis</name>
    <name type="common">Pecan</name>
    <dbReference type="NCBI Taxonomy" id="32201"/>
    <lineage>
        <taxon>Eukaryota</taxon>
        <taxon>Viridiplantae</taxon>
        <taxon>Streptophyta</taxon>
        <taxon>Embryophyta</taxon>
        <taxon>Tracheophyta</taxon>
        <taxon>Spermatophyta</taxon>
        <taxon>Magnoliopsida</taxon>
        <taxon>eudicotyledons</taxon>
        <taxon>Gunneridae</taxon>
        <taxon>Pentapetalae</taxon>
        <taxon>rosids</taxon>
        <taxon>fabids</taxon>
        <taxon>Fagales</taxon>
        <taxon>Juglandaceae</taxon>
        <taxon>Carya</taxon>
    </lineage>
</organism>
<dbReference type="EMBL" id="CM031809">
    <property type="protein sequence ID" value="KAG6666024.1"/>
    <property type="molecule type" value="Genomic_DNA"/>
</dbReference>
<gene>
    <name evidence="1" type="ORF">CIPAW_01G001800</name>
</gene>